<evidence type="ECO:0000256" key="10">
    <source>
        <dbReference type="SAM" id="Phobius"/>
    </source>
</evidence>
<comment type="caution">
    <text evidence="11">The sequence shown here is derived from an EMBL/GenBank/DDBJ whole genome shotgun (WGS) entry which is preliminary data.</text>
</comment>
<proteinExistence type="inferred from homology"/>
<accession>A0AAP2RKG7</accession>
<feature type="transmembrane region" description="Helical" evidence="10">
    <location>
        <begin position="177"/>
        <end position="203"/>
    </location>
</feature>
<keyword evidence="2" id="KW-0813">Transport</keyword>
<evidence type="ECO:0000256" key="7">
    <source>
        <dbReference type="ARBA" id="ARBA00022989"/>
    </source>
</evidence>
<dbReference type="GO" id="GO:0042941">
    <property type="term" value="P:D-alanine transmembrane transport"/>
    <property type="evidence" value="ECO:0007669"/>
    <property type="project" value="TreeGrafter"/>
</dbReference>
<keyword evidence="12" id="KW-1185">Reference proteome</keyword>
<dbReference type="GO" id="GO:0015192">
    <property type="term" value="F:L-phenylalanine transmembrane transporter activity"/>
    <property type="evidence" value="ECO:0007669"/>
    <property type="project" value="TreeGrafter"/>
</dbReference>
<evidence type="ECO:0000256" key="9">
    <source>
        <dbReference type="ARBA" id="ARBA00037998"/>
    </source>
</evidence>
<keyword evidence="7 10" id="KW-1133">Transmembrane helix</keyword>
<organism evidence="11 12">
    <name type="scientific">Lientehia hominis</name>
    <dbReference type="NCBI Taxonomy" id="2897778"/>
    <lineage>
        <taxon>Bacteria</taxon>
        <taxon>Bacillati</taxon>
        <taxon>Bacillota</taxon>
        <taxon>Clostridia</taxon>
        <taxon>Lachnospirales</taxon>
        <taxon>Lachnospiraceae</taxon>
        <taxon>Lientehia</taxon>
    </lineage>
</organism>
<feature type="transmembrane region" description="Helical" evidence="10">
    <location>
        <begin position="47"/>
        <end position="77"/>
    </location>
</feature>
<evidence type="ECO:0000256" key="8">
    <source>
        <dbReference type="ARBA" id="ARBA00023136"/>
    </source>
</evidence>
<reference evidence="11 12" key="1">
    <citation type="submission" date="2021-11" db="EMBL/GenBank/DDBJ databases">
        <title>Lacrimispora sp. nov. NSJ-141 isolated from human feces.</title>
        <authorList>
            <person name="Abdugheni R."/>
        </authorList>
    </citation>
    <scope>NUCLEOTIDE SEQUENCE [LARGE SCALE GENOMIC DNA]</scope>
    <source>
        <strain evidence="11 12">NSJ-141</strain>
    </source>
</reference>
<dbReference type="GO" id="GO:0005304">
    <property type="term" value="F:L-valine transmembrane transporter activity"/>
    <property type="evidence" value="ECO:0007669"/>
    <property type="project" value="TreeGrafter"/>
</dbReference>
<feature type="transmembrane region" description="Helical" evidence="10">
    <location>
        <begin position="260"/>
        <end position="281"/>
    </location>
</feature>
<dbReference type="GO" id="GO:0015808">
    <property type="term" value="P:L-alanine transport"/>
    <property type="evidence" value="ECO:0007669"/>
    <property type="project" value="TreeGrafter"/>
</dbReference>
<feature type="transmembrane region" description="Helical" evidence="10">
    <location>
        <begin position="223"/>
        <end position="248"/>
    </location>
</feature>
<comment type="similarity">
    <text evidence="9">Belongs to the binding-protein-dependent transport system permease family. LivHM subfamily.</text>
</comment>
<dbReference type="GO" id="GO:0015188">
    <property type="term" value="F:L-isoleucine transmembrane transporter activity"/>
    <property type="evidence" value="ECO:0007669"/>
    <property type="project" value="TreeGrafter"/>
</dbReference>
<evidence type="ECO:0000313" key="12">
    <source>
        <dbReference type="Proteomes" id="UP001299265"/>
    </source>
</evidence>
<evidence type="ECO:0000313" key="11">
    <source>
        <dbReference type="EMBL" id="MCD2492570.1"/>
    </source>
</evidence>
<gene>
    <name evidence="11" type="ORF">LQE92_08015</name>
</gene>
<dbReference type="GO" id="GO:1903806">
    <property type="term" value="P:L-isoleucine import across plasma membrane"/>
    <property type="evidence" value="ECO:0007669"/>
    <property type="project" value="TreeGrafter"/>
</dbReference>
<dbReference type="RefSeq" id="WP_231062457.1">
    <property type="nucleotide sequence ID" value="NZ_JAJNOR010000004.1"/>
</dbReference>
<comment type="subcellular location">
    <subcellularLocation>
        <location evidence="1">Cell membrane</location>
        <topology evidence="1">Multi-pass membrane protein</topology>
    </subcellularLocation>
</comment>
<dbReference type="PANTHER" id="PTHR11795:SF371">
    <property type="entry name" value="HIGH-AFFINITY BRANCHED-CHAIN AMINO ACID TRANSPORT SYSTEM PERMEASE PROTEIN LIVH"/>
    <property type="match status" value="1"/>
</dbReference>
<keyword evidence="5 10" id="KW-0812">Transmembrane</keyword>
<evidence type="ECO:0000256" key="2">
    <source>
        <dbReference type="ARBA" id="ARBA00022448"/>
    </source>
</evidence>
<feature type="transmembrane region" description="Helical" evidence="10">
    <location>
        <begin position="89"/>
        <end position="112"/>
    </location>
</feature>
<keyword evidence="8 10" id="KW-0472">Membrane</keyword>
<dbReference type="InterPro" id="IPR052157">
    <property type="entry name" value="BCAA_transport_permease"/>
</dbReference>
<feature type="transmembrane region" description="Helical" evidence="10">
    <location>
        <begin position="12"/>
        <end position="35"/>
    </location>
</feature>
<keyword evidence="3" id="KW-1003">Cell membrane</keyword>
<dbReference type="Pfam" id="PF02653">
    <property type="entry name" value="BPD_transp_2"/>
    <property type="match status" value="1"/>
</dbReference>
<keyword evidence="4" id="KW-0997">Cell inner membrane</keyword>
<evidence type="ECO:0000256" key="1">
    <source>
        <dbReference type="ARBA" id="ARBA00004651"/>
    </source>
</evidence>
<protein>
    <submittedName>
        <fullName evidence="11">Branched-chain amino acid ABC transporter permease</fullName>
    </submittedName>
</protein>
<dbReference type="CDD" id="cd06582">
    <property type="entry name" value="TM_PBP1_LivH_like"/>
    <property type="match status" value="1"/>
</dbReference>
<dbReference type="InterPro" id="IPR001851">
    <property type="entry name" value="ABC_transp_permease"/>
</dbReference>
<dbReference type="PANTHER" id="PTHR11795">
    <property type="entry name" value="BRANCHED-CHAIN AMINO ACID TRANSPORT SYSTEM PERMEASE PROTEIN LIVH"/>
    <property type="match status" value="1"/>
</dbReference>
<dbReference type="AlphaFoldDB" id="A0AAP2RKG7"/>
<evidence type="ECO:0000256" key="4">
    <source>
        <dbReference type="ARBA" id="ARBA00022519"/>
    </source>
</evidence>
<name>A0AAP2RKG7_9FIRM</name>
<sequence>MIAQQLINGLTLGVLYALLALGYTLIFGTLSFINFAHGEVSLLGAYLAWFAIARMGFAVIPACIFGIIITSVVGVIIERVGYKPIRTAPKLAMITVSVGFSYIVQTAIQLIFGTQPHEFKVISVASWNFAGITINSIHILVLIVSIILMVSLQLFIHYTKSGRSIRAISMDQDTAGLMGINVNATISLTFAIGSALGAVSSILMGMYYAQVYPMMGTSIGNKAFAAAVLGGSGSIPGAMLGGIMMGLIESIAGTVLNTQVREGVAFVVMILILIFKPSGILGKEVVKD</sequence>
<dbReference type="EMBL" id="JAJNOR010000004">
    <property type="protein sequence ID" value="MCD2492570.1"/>
    <property type="molecule type" value="Genomic_DNA"/>
</dbReference>
<evidence type="ECO:0000256" key="3">
    <source>
        <dbReference type="ARBA" id="ARBA00022475"/>
    </source>
</evidence>
<dbReference type="GO" id="GO:0005886">
    <property type="term" value="C:plasma membrane"/>
    <property type="evidence" value="ECO:0007669"/>
    <property type="project" value="UniProtKB-SubCell"/>
</dbReference>
<evidence type="ECO:0000256" key="6">
    <source>
        <dbReference type="ARBA" id="ARBA00022970"/>
    </source>
</evidence>
<dbReference type="Proteomes" id="UP001299265">
    <property type="component" value="Unassembled WGS sequence"/>
</dbReference>
<feature type="transmembrane region" description="Helical" evidence="10">
    <location>
        <begin position="132"/>
        <end position="156"/>
    </location>
</feature>
<dbReference type="GO" id="GO:0015190">
    <property type="term" value="F:L-leucine transmembrane transporter activity"/>
    <property type="evidence" value="ECO:0007669"/>
    <property type="project" value="TreeGrafter"/>
</dbReference>
<keyword evidence="6" id="KW-0029">Amino-acid transport</keyword>
<evidence type="ECO:0000256" key="5">
    <source>
        <dbReference type="ARBA" id="ARBA00022692"/>
    </source>
</evidence>